<feature type="transmembrane region" description="Helical" evidence="5">
    <location>
        <begin position="234"/>
        <end position="253"/>
    </location>
</feature>
<protein>
    <submittedName>
        <fullName evidence="7">MFS multidrug transporter-like protein</fullName>
    </submittedName>
</protein>
<feature type="domain" description="Major facilitator superfamily (MFS) profile" evidence="6">
    <location>
        <begin position="34"/>
        <end position="539"/>
    </location>
</feature>
<feature type="transmembrane region" description="Helical" evidence="5">
    <location>
        <begin position="377"/>
        <end position="397"/>
    </location>
</feature>
<dbReference type="AlphaFoldDB" id="A0A6A6ZLQ4"/>
<dbReference type="EMBL" id="MU006236">
    <property type="protein sequence ID" value="KAF2821599.1"/>
    <property type="molecule type" value="Genomic_DNA"/>
</dbReference>
<dbReference type="Pfam" id="PF07690">
    <property type="entry name" value="MFS_1"/>
    <property type="match status" value="2"/>
</dbReference>
<name>A0A6A6ZLQ4_9PLEO</name>
<dbReference type="GO" id="GO:0005886">
    <property type="term" value="C:plasma membrane"/>
    <property type="evidence" value="ECO:0007669"/>
    <property type="project" value="TreeGrafter"/>
</dbReference>
<keyword evidence="3 5" id="KW-1133">Transmembrane helix</keyword>
<feature type="transmembrane region" description="Helical" evidence="5">
    <location>
        <begin position="265"/>
        <end position="284"/>
    </location>
</feature>
<dbReference type="Proteomes" id="UP000799424">
    <property type="component" value="Unassembled WGS sequence"/>
</dbReference>
<dbReference type="GO" id="GO:0022857">
    <property type="term" value="F:transmembrane transporter activity"/>
    <property type="evidence" value="ECO:0007669"/>
    <property type="project" value="InterPro"/>
</dbReference>
<dbReference type="InterPro" id="IPR011701">
    <property type="entry name" value="MFS"/>
</dbReference>
<evidence type="ECO:0000256" key="3">
    <source>
        <dbReference type="ARBA" id="ARBA00022989"/>
    </source>
</evidence>
<dbReference type="Gene3D" id="1.20.1720.10">
    <property type="entry name" value="Multidrug resistance protein D"/>
    <property type="match status" value="1"/>
</dbReference>
<evidence type="ECO:0000313" key="7">
    <source>
        <dbReference type="EMBL" id="KAF2821599.1"/>
    </source>
</evidence>
<keyword evidence="4 5" id="KW-0472">Membrane</keyword>
<feature type="transmembrane region" description="Helical" evidence="5">
    <location>
        <begin position="311"/>
        <end position="333"/>
    </location>
</feature>
<feature type="transmembrane region" description="Helical" evidence="5">
    <location>
        <begin position="69"/>
        <end position="87"/>
    </location>
</feature>
<dbReference type="PANTHER" id="PTHR23501">
    <property type="entry name" value="MAJOR FACILITATOR SUPERFAMILY"/>
    <property type="match status" value="1"/>
</dbReference>
<dbReference type="PANTHER" id="PTHR23501:SF43">
    <property type="entry name" value="MULTIDRUG TRANSPORTER, PUTATIVE (AFU_ORTHOLOGUE AFUA_6G03040)-RELATED"/>
    <property type="match status" value="1"/>
</dbReference>
<comment type="subcellular location">
    <subcellularLocation>
        <location evidence="1">Membrane</location>
        <topology evidence="1">Multi-pass membrane protein</topology>
    </subcellularLocation>
</comment>
<dbReference type="PROSITE" id="PS50850">
    <property type="entry name" value="MFS"/>
    <property type="match status" value="1"/>
</dbReference>
<evidence type="ECO:0000259" key="6">
    <source>
        <dbReference type="PROSITE" id="PS50850"/>
    </source>
</evidence>
<gene>
    <name evidence="7" type="ORF">CC86DRAFT_302451</name>
</gene>
<dbReference type="InterPro" id="IPR036259">
    <property type="entry name" value="MFS_trans_sf"/>
</dbReference>
<evidence type="ECO:0000256" key="2">
    <source>
        <dbReference type="ARBA" id="ARBA00022692"/>
    </source>
</evidence>
<feature type="transmembrane region" description="Helical" evidence="5">
    <location>
        <begin position="412"/>
        <end position="434"/>
    </location>
</feature>
<feature type="transmembrane region" description="Helical" evidence="5">
    <location>
        <begin position="31"/>
        <end position="49"/>
    </location>
</feature>
<dbReference type="OrthoDB" id="440553at2759"/>
<dbReference type="SUPFAM" id="SSF103473">
    <property type="entry name" value="MFS general substrate transporter"/>
    <property type="match status" value="2"/>
</dbReference>
<proteinExistence type="predicted"/>
<feature type="transmembrane region" description="Helical" evidence="5">
    <location>
        <begin position="99"/>
        <end position="118"/>
    </location>
</feature>
<evidence type="ECO:0000256" key="4">
    <source>
        <dbReference type="ARBA" id="ARBA00023136"/>
    </source>
</evidence>
<evidence type="ECO:0000256" key="1">
    <source>
        <dbReference type="ARBA" id="ARBA00004141"/>
    </source>
</evidence>
<keyword evidence="8" id="KW-1185">Reference proteome</keyword>
<evidence type="ECO:0000256" key="5">
    <source>
        <dbReference type="SAM" id="Phobius"/>
    </source>
</evidence>
<reference evidence="7" key="1">
    <citation type="journal article" date="2020" name="Stud. Mycol.">
        <title>101 Dothideomycetes genomes: a test case for predicting lifestyles and emergence of pathogens.</title>
        <authorList>
            <person name="Haridas S."/>
            <person name="Albert R."/>
            <person name="Binder M."/>
            <person name="Bloem J."/>
            <person name="Labutti K."/>
            <person name="Salamov A."/>
            <person name="Andreopoulos B."/>
            <person name="Baker S."/>
            <person name="Barry K."/>
            <person name="Bills G."/>
            <person name="Bluhm B."/>
            <person name="Cannon C."/>
            <person name="Castanera R."/>
            <person name="Culley D."/>
            <person name="Daum C."/>
            <person name="Ezra D."/>
            <person name="Gonzalez J."/>
            <person name="Henrissat B."/>
            <person name="Kuo A."/>
            <person name="Liang C."/>
            <person name="Lipzen A."/>
            <person name="Lutzoni F."/>
            <person name="Magnuson J."/>
            <person name="Mondo S."/>
            <person name="Nolan M."/>
            <person name="Ohm R."/>
            <person name="Pangilinan J."/>
            <person name="Park H.-J."/>
            <person name="Ramirez L."/>
            <person name="Alfaro M."/>
            <person name="Sun H."/>
            <person name="Tritt A."/>
            <person name="Yoshinaga Y."/>
            <person name="Zwiers L.-H."/>
            <person name="Turgeon B."/>
            <person name="Goodwin S."/>
            <person name="Spatafora J."/>
            <person name="Crous P."/>
            <person name="Grigoriev I."/>
        </authorList>
    </citation>
    <scope>NUCLEOTIDE SEQUENCE</scope>
    <source>
        <strain evidence="7">CBS 113818</strain>
    </source>
</reference>
<evidence type="ECO:0000313" key="8">
    <source>
        <dbReference type="Proteomes" id="UP000799424"/>
    </source>
</evidence>
<feature type="transmembrane region" description="Helical" evidence="5">
    <location>
        <begin position="353"/>
        <end position="370"/>
    </location>
</feature>
<dbReference type="InterPro" id="IPR020846">
    <property type="entry name" value="MFS_dom"/>
</dbReference>
<keyword evidence="2 5" id="KW-0812">Transmembrane</keyword>
<sequence>MSNKTDQSRVQNSNEVAPSDNGVQYLHGLRFYLFITAITVALFLANLEIPIVTTSLVVITNDFHGFERGSWIISAYLLGFVAMVIIISKLSDIFGQKPMFLAAITTFMIFSGACGAAQSLTQMIIFRAFQGLGGRACFAMCSVISMDINNTLQLNCILTPQQMVYAISLMVGPILGGIISRTYWRWIFLLNLPTALPALLIVFWCVPRGFPYHGRPKRFKQLSHLMSRATVKRVDFLGSALLLLATLSLVPAVEEAGLSHGWRSAFTMTLLVTSEILWILFFLWERQVTRNKDMAGVTEPVFPWRFVQNRVFVGMLFNRIFLGSCWFCTIFQLPLRYQVVHGTSALGAGLRTMPFIASALFSSAITAALAKKGNPPLYLVIGSGILQVCGFSLLANIPPSTVITARQYSYEALAGFGCGSSISLLVLLVPFSVLPRDTSVAMGAVMQFRLMGGAVTLSIINTARAAYLRSTLNDLLTAHQITQILEFAPSVNAFDPATKHVVGIKLADAYNLQTKILAGVAGAQVLSSLLMWQKNQITV</sequence>
<feature type="transmembrane region" description="Helical" evidence="5">
    <location>
        <begin position="164"/>
        <end position="184"/>
    </location>
</feature>
<organism evidence="7 8">
    <name type="scientific">Ophiobolus disseminans</name>
    <dbReference type="NCBI Taxonomy" id="1469910"/>
    <lineage>
        <taxon>Eukaryota</taxon>
        <taxon>Fungi</taxon>
        <taxon>Dikarya</taxon>
        <taxon>Ascomycota</taxon>
        <taxon>Pezizomycotina</taxon>
        <taxon>Dothideomycetes</taxon>
        <taxon>Pleosporomycetidae</taxon>
        <taxon>Pleosporales</taxon>
        <taxon>Pleosporineae</taxon>
        <taxon>Phaeosphaeriaceae</taxon>
        <taxon>Ophiobolus</taxon>
    </lineage>
</organism>
<feature type="transmembrane region" description="Helical" evidence="5">
    <location>
        <begin position="124"/>
        <end position="144"/>
    </location>
</feature>
<accession>A0A6A6ZLQ4</accession>